<proteinExistence type="predicted"/>
<dbReference type="OrthoDB" id="672793at2759"/>
<accession>A0A6P8IBG3</accession>
<organism evidence="5 6">
    <name type="scientific">Actinia tenebrosa</name>
    <name type="common">Australian red waratah sea anemone</name>
    <dbReference type="NCBI Taxonomy" id="6105"/>
    <lineage>
        <taxon>Eukaryota</taxon>
        <taxon>Metazoa</taxon>
        <taxon>Cnidaria</taxon>
        <taxon>Anthozoa</taxon>
        <taxon>Hexacorallia</taxon>
        <taxon>Actiniaria</taxon>
        <taxon>Actiniidae</taxon>
        <taxon>Actinia</taxon>
    </lineage>
</organism>
<dbReference type="AlphaFoldDB" id="A0A6P8IBG3"/>
<dbReference type="RefSeq" id="XP_031562817.1">
    <property type="nucleotide sequence ID" value="XM_031706957.1"/>
</dbReference>
<evidence type="ECO:0000256" key="2">
    <source>
        <dbReference type="PIRSR" id="PIRSR601310-3"/>
    </source>
</evidence>
<evidence type="ECO:0000313" key="6">
    <source>
        <dbReference type="RefSeq" id="XP_031562817.1"/>
    </source>
</evidence>
<dbReference type="InParanoid" id="A0A6P8IBG3"/>
<protein>
    <submittedName>
        <fullName evidence="6">Histidine triad nucleotide-binding protein 1-like</fullName>
    </submittedName>
</protein>
<evidence type="ECO:0000313" key="5">
    <source>
        <dbReference type="Proteomes" id="UP000515163"/>
    </source>
</evidence>
<dbReference type="KEGG" id="aten:116298466"/>
<dbReference type="InterPro" id="IPR019808">
    <property type="entry name" value="Histidine_triad_CS"/>
</dbReference>
<keyword evidence="5" id="KW-1185">Reference proteome</keyword>
<dbReference type="FunCoup" id="A0A6P8IBG3">
    <property type="interactions" value="1019"/>
</dbReference>
<evidence type="ECO:0000259" key="4">
    <source>
        <dbReference type="PROSITE" id="PS51084"/>
    </source>
</evidence>
<reference evidence="6" key="1">
    <citation type="submission" date="2025-08" db="UniProtKB">
        <authorList>
            <consortium name="RefSeq"/>
        </authorList>
    </citation>
    <scope>IDENTIFICATION</scope>
    <source>
        <tissue evidence="6">Tentacle</tissue>
    </source>
</reference>
<dbReference type="SUPFAM" id="SSF54197">
    <property type="entry name" value="HIT-like"/>
    <property type="match status" value="1"/>
</dbReference>
<name>A0A6P8IBG3_ACTTE</name>
<dbReference type="Proteomes" id="UP000515163">
    <property type="component" value="Unplaced"/>
</dbReference>
<dbReference type="PRINTS" id="PR00332">
    <property type="entry name" value="HISTRIAD"/>
</dbReference>
<feature type="active site" description="Tele-AMP-histidine intermediate" evidence="1">
    <location>
        <position position="167"/>
    </location>
</feature>
<sequence>MTTAVTSATLEFLYHGIPVLDISYPLGWAAALSIAPRLIVGTQYFSTNQRLCNDEVDKAKAAAKENKNSETIFGKILKKEIPADIIYEDDKSIAFQDVNPAAPVHFLVIPRKAIAQISNVTENDVPLLGHLLYVATKVAKQEGLAEDGYRIVINNGVNGAQSVYHLHLHVLGGWQMTWPPG</sequence>
<dbReference type="InterPro" id="IPR001310">
    <property type="entry name" value="Histidine_triad_HIT"/>
</dbReference>
<dbReference type="CDD" id="cd01276">
    <property type="entry name" value="PKCI_related"/>
    <property type="match status" value="1"/>
</dbReference>
<gene>
    <name evidence="6" type="primary">LOC116298466</name>
</gene>
<evidence type="ECO:0000256" key="3">
    <source>
        <dbReference type="PROSITE-ProRule" id="PRU00464"/>
    </source>
</evidence>
<dbReference type="FunFam" id="3.30.428.10:FF:000005">
    <property type="entry name" value="Histidine triad nucleotide-binding protein 1"/>
    <property type="match status" value="1"/>
</dbReference>
<dbReference type="Gene3D" id="3.30.428.10">
    <property type="entry name" value="HIT-like"/>
    <property type="match status" value="1"/>
</dbReference>
<feature type="short sequence motif" description="Histidine triad motif" evidence="2 3">
    <location>
        <begin position="165"/>
        <end position="169"/>
    </location>
</feature>
<dbReference type="GeneID" id="116298466"/>
<dbReference type="Pfam" id="PF01230">
    <property type="entry name" value="HIT"/>
    <property type="match status" value="1"/>
</dbReference>
<feature type="domain" description="HIT" evidence="4">
    <location>
        <begin position="72"/>
        <end position="181"/>
    </location>
</feature>
<dbReference type="PROSITE" id="PS51084">
    <property type="entry name" value="HIT_2"/>
    <property type="match status" value="1"/>
</dbReference>
<evidence type="ECO:0000256" key="1">
    <source>
        <dbReference type="PIRSR" id="PIRSR601310-1"/>
    </source>
</evidence>
<dbReference type="InterPro" id="IPR011146">
    <property type="entry name" value="HIT-like"/>
</dbReference>
<dbReference type="GO" id="GO:0003824">
    <property type="term" value="F:catalytic activity"/>
    <property type="evidence" value="ECO:0007669"/>
    <property type="project" value="InterPro"/>
</dbReference>
<dbReference type="PANTHER" id="PTHR23089">
    <property type="entry name" value="HISTIDINE TRIAD HIT PROTEIN"/>
    <property type="match status" value="1"/>
</dbReference>
<dbReference type="InterPro" id="IPR036265">
    <property type="entry name" value="HIT-like_sf"/>
</dbReference>
<dbReference type="PROSITE" id="PS00892">
    <property type="entry name" value="HIT_1"/>
    <property type="match status" value="1"/>
</dbReference>